<dbReference type="InterPro" id="IPR000131">
    <property type="entry name" value="ATP_synth_F1_gsu"/>
</dbReference>
<evidence type="ECO:0000256" key="2">
    <source>
        <dbReference type="ARBA" id="ARBA00004170"/>
    </source>
</evidence>
<keyword evidence="6" id="KW-0406">Ion transport</keyword>
<sequence length="290" mass="30846">MTERLAEVTARRQSIDGLRQVVDAMRSLAAVRQQQAGAALPGIRAYAGVIAGALARAVSLLEEPPARWPATNGTGDGHAALLTILFTAEHGFVGGFAERLLAAAGEEAGELWIVGSRGQVLAEERGIPVGWSAAMATHTDAVLATCRLVAGAIDERARSGALRGLQVIYARTGTGSGTIRREALLPVDLGRLDGHPNRPAPLTNLEPRRLVERLVDEYLFAQIALAAMESFAAENAARLSVMVSARQNVDEKLAELVAAERRLRQEDITNEVIELSAGAFRPAARPRGRA</sequence>
<dbReference type="Proteomes" id="UP000245629">
    <property type="component" value="Chromosome 3"/>
</dbReference>
<comment type="function">
    <text evidence="1">Produces ATP from ADP in the presence of a proton gradient across the membrane. The gamma chain is believed to be important in regulating ATPase activity and the flow of protons through the CF(0) complex.</text>
</comment>
<evidence type="ECO:0000313" key="11">
    <source>
        <dbReference type="Proteomes" id="UP000245629"/>
    </source>
</evidence>
<keyword evidence="5" id="KW-0375">Hydrogen ion transport</keyword>
<dbReference type="InterPro" id="IPR023632">
    <property type="entry name" value="ATP_synth_F1_gsu_CS"/>
</dbReference>
<evidence type="ECO:0000256" key="4">
    <source>
        <dbReference type="ARBA" id="ARBA00022448"/>
    </source>
</evidence>
<dbReference type="OrthoDB" id="6169121at2"/>
<evidence type="ECO:0000256" key="3">
    <source>
        <dbReference type="ARBA" id="ARBA00007681"/>
    </source>
</evidence>
<keyword evidence="9" id="KW-0066">ATP synthesis</keyword>
<gene>
    <name evidence="10" type="ORF">DEW08_18870</name>
</gene>
<dbReference type="RefSeq" id="WP_109330190.1">
    <property type="nucleotide sequence ID" value="NZ_CP029354.1"/>
</dbReference>
<comment type="subcellular location">
    <subcellularLocation>
        <location evidence="2">Membrane</location>
        <topology evidence="2">Peripheral membrane protein</topology>
    </subcellularLocation>
</comment>
<dbReference type="Gene3D" id="1.10.287.80">
    <property type="entry name" value="ATP synthase, gamma subunit, helix hairpin domain"/>
    <property type="match status" value="1"/>
</dbReference>
<evidence type="ECO:0000256" key="8">
    <source>
        <dbReference type="ARBA" id="ARBA00023196"/>
    </source>
</evidence>
<evidence type="ECO:0000256" key="9">
    <source>
        <dbReference type="ARBA" id="ARBA00023310"/>
    </source>
</evidence>
<dbReference type="AlphaFoldDB" id="A0A2S2CUK9"/>
<dbReference type="KEGG" id="azz:DEW08_18870"/>
<evidence type="ECO:0000313" key="10">
    <source>
        <dbReference type="EMBL" id="AWK88181.1"/>
    </source>
</evidence>
<dbReference type="GO" id="GO:0045259">
    <property type="term" value="C:proton-transporting ATP synthase complex"/>
    <property type="evidence" value="ECO:0007669"/>
    <property type="project" value="UniProtKB-KW"/>
</dbReference>
<reference evidence="11" key="1">
    <citation type="submission" date="2018-05" db="EMBL/GenBank/DDBJ databases">
        <title>Azospirillum thermophila sp. nov., a novel isolated from hot spring.</title>
        <authorList>
            <person name="Zhao Z."/>
        </authorList>
    </citation>
    <scope>NUCLEOTIDE SEQUENCE [LARGE SCALE GENOMIC DNA]</scope>
    <source>
        <strain evidence="11">CFH 70021</strain>
    </source>
</reference>
<dbReference type="GO" id="GO:0046933">
    <property type="term" value="F:proton-transporting ATP synthase activity, rotational mechanism"/>
    <property type="evidence" value="ECO:0007669"/>
    <property type="project" value="InterPro"/>
</dbReference>
<comment type="similarity">
    <text evidence="3">Belongs to the ATPase gamma chain family.</text>
</comment>
<dbReference type="PROSITE" id="PS00153">
    <property type="entry name" value="ATPASE_GAMMA"/>
    <property type="match status" value="1"/>
</dbReference>
<dbReference type="Pfam" id="PF00231">
    <property type="entry name" value="ATP-synt"/>
    <property type="match status" value="1"/>
</dbReference>
<protein>
    <submittedName>
        <fullName evidence="10">ATPase</fullName>
    </submittedName>
</protein>
<dbReference type="InterPro" id="IPR035968">
    <property type="entry name" value="ATP_synth_F1_ATPase_gsu"/>
</dbReference>
<dbReference type="EMBL" id="CP029354">
    <property type="protein sequence ID" value="AWK88181.1"/>
    <property type="molecule type" value="Genomic_DNA"/>
</dbReference>
<keyword evidence="4" id="KW-0813">Transport</keyword>
<dbReference type="SUPFAM" id="SSF52943">
    <property type="entry name" value="ATP synthase (F1-ATPase), gamma subunit"/>
    <property type="match status" value="1"/>
</dbReference>
<dbReference type="Gene3D" id="3.40.1380.10">
    <property type="match status" value="1"/>
</dbReference>
<organism evidence="10 11">
    <name type="scientific">Azospirillum thermophilum</name>
    <dbReference type="NCBI Taxonomy" id="2202148"/>
    <lineage>
        <taxon>Bacteria</taxon>
        <taxon>Pseudomonadati</taxon>
        <taxon>Pseudomonadota</taxon>
        <taxon>Alphaproteobacteria</taxon>
        <taxon>Rhodospirillales</taxon>
        <taxon>Azospirillaceae</taxon>
        <taxon>Azospirillum</taxon>
    </lineage>
</organism>
<keyword evidence="7" id="KW-0472">Membrane</keyword>
<evidence type="ECO:0000256" key="6">
    <source>
        <dbReference type="ARBA" id="ARBA00023065"/>
    </source>
</evidence>
<keyword evidence="8" id="KW-0139">CF(1)</keyword>
<name>A0A2S2CUK9_9PROT</name>
<evidence type="ECO:0000256" key="7">
    <source>
        <dbReference type="ARBA" id="ARBA00023136"/>
    </source>
</evidence>
<evidence type="ECO:0000256" key="5">
    <source>
        <dbReference type="ARBA" id="ARBA00022781"/>
    </source>
</evidence>
<evidence type="ECO:0000256" key="1">
    <source>
        <dbReference type="ARBA" id="ARBA00003456"/>
    </source>
</evidence>
<proteinExistence type="inferred from homology"/>
<accession>A0A2S2CUK9</accession>
<keyword evidence="11" id="KW-1185">Reference proteome</keyword>